<dbReference type="SUPFAM" id="SSF52743">
    <property type="entry name" value="Subtilisin-like"/>
    <property type="match status" value="1"/>
</dbReference>
<dbReference type="InterPro" id="IPR000209">
    <property type="entry name" value="Peptidase_S8/S53_dom"/>
</dbReference>
<dbReference type="Pfam" id="PF00082">
    <property type="entry name" value="Peptidase_S8"/>
    <property type="match status" value="1"/>
</dbReference>
<dbReference type="PROSITE" id="PS00137">
    <property type="entry name" value="SUBTILASE_HIS"/>
    <property type="match status" value="1"/>
</dbReference>
<accession>A0A9X2J2U1</accession>
<comment type="caution">
    <text evidence="14">The sequence shown here is derived from an EMBL/GenBank/DDBJ whole genome shotgun (WGS) entry which is preliminary data.</text>
</comment>
<reference evidence="14" key="1">
    <citation type="journal article" date="2022" name="Arch. Microbiol.">
        <title>Microbulbifer okhotskensis sp. nov., isolated from a deep bottom sediment of the Okhotsk Sea.</title>
        <authorList>
            <person name="Romanenko L."/>
            <person name="Kurilenko V."/>
            <person name="Otstavnykh N."/>
            <person name="Velansky P."/>
            <person name="Isaeva M."/>
            <person name="Mikhailov V."/>
        </authorList>
    </citation>
    <scope>NUCLEOTIDE SEQUENCE</scope>
    <source>
        <strain evidence="14">OS29</strain>
    </source>
</reference>
<dbReference type="InterPro" id="IPR034176">
    <property type="entry name" value="Peptidases_S8_13"/>
</dbReference>
<feature type="active site" description="Charge relay system" evidence="9">
    <location>
        <position position="408"/>
    </location>
</feature>
<evidence type="ECO:0000256" key="6">
    <source>
        <dbReference type="ARBA" id="ARBA00022801"/>
    </source>
</evidence>
<dbReference type="InterPro" id="IPR022398">
    <property type="entry name" value="Peptidase_S8_His-AS"/>
</dbReference>
<feature type="compositionally biased region" description="Polar residues" evidence="10">
    <location>
        <begin position="484"/>
        <end position="494"/>
    </location>
</feature>
<dbReference type="InterPro" id="IPR007280">
    <property type="entry name" value="Peptidase_C_arc/bac"/>
</dbReference>
<comment type="subcellular location">
    <subcellularLocation>
        <location evidence="1">Secreted</location>
    </subcellularLocation>
</comment>
<keyword evidence="8" id="KW-0865">Zymogen</keyword>
<dbReference type="PANTHER" id="PTHR43806">
    <property type="entry name" value="PEPTIDASE S8"/>
    <property type="match status" value="1"/>
</dbReference>
<evidence type="ECO:0000313" key="14">
    <source>
        <dbReference type="EMBL" id="MCO1332847.1"/>
    </source>
</evidence>
<evidence type="ECO:0000259" key="12">
    <source>
        <dbReference type="Pfam" id="PF00082"/>
    </source>
</evidence>
<evidence type="ECO:0000256" key="9">
    <source>
        <dbReference type="PROSITE-ProRule" id="PRU01240"/>
    </source>
</evidence>
<evidence type="ECO:0000256" key="2">
    <source>
        <dbReference type="ARBA" id="ARBA00011073"/>
    </source>
</evidence>
<evidence type="ECO:0000256" key="4">
    <source>
        <dbReference type="ARBA" id="ARBA00022670"/>
    </source>
</evidence>
<dbReference type="Pfam" id="PF04151">
    <property type="entry name" value="PPC"/>
    <property type="match status" value="1"/>
</dbReference>
<dbReference type="GO" id="GO:0005576">
    <property type="term" value="C:extracellular region"/>
    <property type="evidence" value="ECO:0007669"/>
    <property type="project" value="UniProtKB-SubCell"/>
</dbReference>
<dbReference type="InterPro" id="IPR036852">
    <property type="entry name" value="Peptidase_S8/S53_dom_sf"/>
</dbReference>
<keyword evidence="5 11" id="KW-0732">Signal</keyword>
<dbReference type="FunFam" id="3.40.50.200:FF:000022">
    <property type="entry name" value="Extracellular protease"/>
    <property type="match status" value="1"/>
</dbReference>
<dbReference type="PRINTS" id="PR00723">
    <property type="entry name" value="SUBTILISIN"/>
</dbReference>
<dbReference type="EMBL" id="JALBWM010000002">
    <property type="protein sequence ID" value="MCO1332847.1"/>
    <property type="molecule type" value="Genomic_DNA"/>
</dbReference>
<dbReference type="RefSeq" id="WP_252464016.1">
    <property type="nucleotide sequence ID" value="NZ_JALBWM010000002.1"/>
</dbReference>
<gene>
    <name evidence="14" type="ORF">MO867_00715</name>
</gene>
<protein>
    <submittedName>
        <fullName evidence="14">S8 family serine peptidase</fullName>
    </submittedName>
</protein>
<keyword evidence="4 9" id="KW-0645">Protease</keyword>
<dbReference type="InterPro" id="IPR023828">
    <property type="entry name" value="Peptidase_S8_Ser-AS"/>
</dbReference>
<dbReference type="PANTHER" id="PTHR43806:SF11">
    <property type="entry name" value="CEREVISIN-RELATED"/>
    <property type="match status" value="1"/>
</dbReference>
<feature type="chain" id="PRO_5040897825" evidence="11">
    <location>
        <begin position="31"/>
        <end position="580"/>
    </location>
</feature>
<organism evidence="14 15">
    <name type="scientific">Microbulbifer okhotskensis</name>
    <dbReference type="NCBI Taxonomy" id="2926617"/>
    <lineage>
        <taxon>Bacteria</taxon>
        <taxon>Pseudomonadati</taxon>
        <taxon>Pseudomonadota</taxon>
        <taxon>Gammaproteobacteria</taxon>
        <taxon>Cellvibrionales</taxon>
        <taxon>Microbulbiferaceae</taxon>
        <taxon>Microbulbifer</taxon>
    </lineage>
</organism>
<keyword evidence="6 9" id="KW-0378">Hydrolase</keyword>
<dbReference type="Gene3D" id="3.40.50.200">
    <property type="entry name" value="Peptidase S8/S53 domain"/>
    <property type="match status" value="1"/>
</dbReference>
<dbReference type="Proteomes" id="UP001139028">
    <property type="component" value="Unassembled WGS sequence"/>
</dbReference>
<evidence type="ECO:0000256" key="7">
    <source>
        <dbReference type="ARBA" id="ARBA00022825"/>
    </source>
</evidence>
<proteinExistence type="inferred from homology"/>
<feature type="domain" description="Peptidase C-terminal archaeal/bacterial" evidence="13">
    <location>
        <begin position="499"/>
        <end position="565"/>
    </location>
</feature>
<feature type="active site" description="Charge relay system" evidence="9">
    <location>
        <position position="227"/>
    </location>
</feature>
<feature type="active site" description="Charge relay system" evidence="9">
    <location>
        <position position="164"/>
    </location>
</feature>
<evidence type="ECO:0000259" key="13">
    <source>
        <dbReference type="Pfam" id="PF04151"/>
    </source>
</evidence>
<dbReference type="InterPro" id="IPR050131">
    <property type="entry name" value="Peptidase_S8_subtilisin-like"/>
</dbReference>
<evidence type="ECO:0000313" key="15">
    <source>
        <dbReference type="Proteomes" id="UP001139028"/>
    </source>
</evidence>
<keyword evidence="3" id="KW-0964">Secreted</keyword>
<keyword evidence="7 9" id="KW-0720">Serine protease</keyword>
<dbReference type="InterPro" id="IPR015500">
    <property type="entry name" value="Peptidase_S8_subtilisin-rel"/>
</dbReference>
<dbReference type="Gene3D" id="2.60.120.380">
    <property type="match status" value="1"/>
</dbReference>
<feature type="domain" description="Peptidase S8/S53" evidence="12">
    <location>
        <begin position="155"/>
        <end position="454"/>
    </location>
</feature>
<comment type="similarity">
    <text evidence="2 9">Belongs to the peptidase S8 family.</text>
</comment>
<evidence type="ECO:0000256" key="3">
    <source>
        <dbReference type="ARBA" id="ARBA00022525"/>
    </source>
</evidence>
<keyword evidence="15" id="KW-1185">Reference proteome</keyword>
<dbReference type="PROSITE" id="PS51892">
    <property type="entry name" value="SUBTILASE"/>
    <property type="match status" value="1"/>
</dbReference>
<dbReference type="PROSITE" id="PS00138">
    <property type="entry name" value="SUBTILASE_SER"/>
    <property type="match status" value="1"/>
</dbReference>
<evidence type="ECO:0000256" key="11">
    <source>
        <dbReference type="SAM" id="SignalP"/>
    </source>
</evidence>
<evidence type="ECO:0000256" key="1">
    <source>
        <dbReference type="ARBA" id="ARBA00004613"/>
    </source>
</evidence>
<dbReference type="CDD" id="cd07496">
    <property type="entry name" value="Peptidases_S8_13"/>
    <property type="match status" value="1"/>
</dbReference>
<dbReference type="GO" id="GO:0006508">
    <property type="term" value="P:proteolysis"/>
    <property type="evidence" value="ECO:0007669"/>
    <property type="project" value="UniProtKB-KW"/>
</dbReference>
<sequence>MKLTLKSLLQKTALASTFSLLCTTPFTAHAQEADNTLLTDRIIVKYKENAKVGRATTMAKETVEKASRRAGHKMRHLRRMATGAQVMRLEGRKNRAEVNAIIDRLKQDPDVEYAEPDLIMQAMAEPNDSSYLNQWHYYESTGGLNLPSAWDVTQGDGVVVAVLDTGYLPHADLVGNILPGYDMISDTFVSVDGDERDDDPTDPGDWHTDSACGDAPNIPSESDSSWHGTHVAGTIAGVTNNNMGIAGVAYKAKIVPVRVLGRCGGYTSDIADGIIWGAGGSVSGLPANENPAQVLNLSLGGNGSCDTTTQNAVDTARSLGATVVVAAGNDGANASQYSPASCDGVVTVAATDRSGGRSYYSNYGNVVDVAAPGGAQSFANDPNGILSTHNSGSTNAGSDSYYYSQGTSMAAPHVAGAAALIYAVNPDVTPDEVESILTSTARSFPSSCSSCGAGIVDAAAAVAMASGDDSGNGDGDGDSSGVSWTESNLSDSQGSWSDFTIEVEAGTSSLNIEMSGGSGEVDLYVRHGNYPTLRRYDCRPYLWGNEESCAISNPDSGTWYISIYGYEAYSGVTLQAEAAP</sequence>
<evidence type="ECO:0000256" key="10">
    <source>
        <dbReference type="SAM" id="MobiDB-lite"/>
    </source>
</evidence>
<evidence type="ECO:0000256" key="5">
    <source>
        <dbReference type="ARBA" id="ARBA00022729"/>
    </source>
</evidence>
<dbReference type="AlphaFoldDB" id="A0A9X2J2U1"/>
<feature type="region of interest" description="Disordered" evidence="10">
    <location>
        <begin position="467"/>
        <end position="494"/>
    </location>
</feature>
<dbReference type="GO" id="GO:0004252">
    <property type="term" value="F:serine-type endopeptidase activity"/>
    <property type="evidence" value="ECO:0007669"/>
    <property type="project" value="UniProtKB-UniRule"/>
</dbReference>
<name>A0A9X2J2U1_9GAMM</name>
<feature type="signal peptide" evidence="11">
    <location>
        <begin position="1"/>
        <end position="30"/>
    </location>
</feature>
<evidence type="ECO:0000256" key="8">
    <source>
        <dbReference type="ARBA" id="ARBA00023145"/>
    </source>
</evidence>